<dbReference type="Proteomes" id="UP000019149">
    <property type="component" value="Unassembled WGS sequence"/>
</dbReference>
<sequence>MSYPSLNITVFVVSLLASCVVICSAIRNRRFFFIPKGPTFEFKYNPKELKCLGANAQNRSKTPYVLFSSRQHQWEQDWGASMPRISVTAITDAAATICPIVKGKDDAVDDVDLILADLEPQEKPPKCPWVPPCGAAFGAKAERMKEKKKMRLRDSTSQPPPGAYDLIKDTKATKANHLGSDPWTLAAMVDRAPTPKEGVGPACYTLKAPMDQDLEDLEKRFRTFDSLYEERLAPLKHGYFARERVDYPPTENTNVPSFVEIMQSERNKKRGVFSKTPRFPKRYGERCCLNALGYNIDKDTPFTGPGRYDPYKYEKKPAHRYSGLAKAAERKTDPEKEKNWADRLRPTKATNMKGCGECKEVFDGSHVKLC</sequence>
<dbReference type="EMBL" id="APAU02000105">
    <property type="protein sequence ID" value="EUB56739.1"/>
    <property type="molecule type" value="Genomic_DNA"/>
</dbReference>
<dbReference type="OMA" id="GVGPACY"/>
<reference evidence="2 3" key="1">
    <citation type="journal article" date="2013" name="Nat. Genet.">
        <title>The genome of the hydatid tapeworm Echinococcus granulosus.</title>
        <authorList>
            <person name="Zheng H."/>
            <person name="Zhang W."/>
            <person name="Zhang L."/>
            <person name="Zhang Z."/>
            <person name="Li J."/>
            <person name="Lu G."/>
            <person name="Zhu Y."/>
            <person name="Wang Y."/>
            <person name="Huang Y."/>
            <person name="Liu J."/>
            <person name="Kang H."/>
            <person name="Chen J."/>
            <person name="Wang L."/>
            <person name="Chen A."/>
            <person name="Yu S."/>
            <person name="Gao Z."/>
            <person name="Jin L."/>
            <person name="Gu W."/>
            <person name="Wang Z."/>
            <person name="Zhao L."/>
            <person name="Shi B."/>
            <person name="Wen H."/>
            <person name="Lin R."/>
            <person name="Jones M.K."/>
            <person name="Brejova B."/>
            <person name="Vinar T."/>
            <person name="Zhao G."/>
            <person name="McManus D.P."/>
            <person name="Chen Z."/>
            <person name="Zhou Y."/>
            <person name="Wang S."/>
        </authorList>
    </citation>
    <scope>NUCLEOTIDE SEQUENCE [LARGE SCALE GENOMIC DNA]</scope>
</reference>
<dbReference type="OrthoDB" id="6275292at2759"/>
<dbReference type="InterPro" id="IPR033557">
    <property type="entry name" value="CIMAP2"/>
</dbReference>
<evidence type="ECO:0000313" key="2">
    <source>
        <dbReference type="EMBL" id="EUB56739.1"/>
    </source>
</evidence>
<keyword evidence="1" id="KW-0472">Membrane</keyword>
<dbReference type="PANTHER" id="PTHR34914">
    <property type="entry name" value="LYMPHOCYTE EXPANSION MOLECULE"/>
    <property type="match status" value="1"/>
</dbReference>
<dbReference type="AlphaFoldDB" id="W6UTJ7"/>
<organism evidence="2 3">
    <name type="scientific">Echinococcus granulosus</name>
    <name type="common">Hydatid tapeworm</name>
    <dbReference type="NCBI Taxonomy" id="6210"/>
    <lineage>
        <taxon>Eukaryota</taxon>
        <taxon>Metazoa</taxon>
        <taxon>Spiralia</taxon>
        <taxon>Lophotrochozoa</taxon>
        <taxon>Platyhelminthes</taxon>
        <taxon>Cestoda</taxon>
        <taxon>Eucestoda</taxon>
        <taxon>Cyclophyllidea</taxon>
        <taxon>Taeniidae</taxon>
        <taxon>Echinococcus</taxon>
        <taxon>Echinococcus granulosus group</taxon>
    </lineage>
</organism>
<keyword evidence="1" id="KW-0812">Transmembrane</keyword>
<dbReference type="STRING" id="6210.W6UTJ7"/>
<dbReference type="RefSeq" id="XP_024347935.1">
    <property type="nucleotide sequence ID" value="XM_024497631.1"/>
</dbReference>
<keyword evidence="1" id="KW-1133">Transmembrane helix</keyword>
<accession>W6UTJ7</accession>
<evidence type="ECO:0000256" key="1">
    <source>
        <dbReference type="SAM" id="Phobius"/>
    </source>
</evidence>
<dbReference type="GeneID" id="36344097"/>
<evidence type="ECO:0000313" key="3">
    <source>
        <dbReference type="Proteomes" id="UP000019149"/>
    </source>
</evidence>
<dbReference type="PANTHER" id="PTHR34914:SF1">
    <property type="entry name" value="LYMPHOCYTE EXPANSION MOLECULE"/>
    <property type="match status" value="1"/>
</dbReference>
<feature type="transmembrane region" description="Helical" evidence="1">
    <location>
        <begin position="6"/>
        <end position="26"/>
    </location>
</feature>
<dbReference type="KEGG" id="egl:EGR_08382"/>
<dbReference type="CTD" id="36344097"/>
<keyword evidence="3" id="KW-1185">Reference proteome</keyword>
<name>W6UTJ7_ECHGR</name>
<gene>
    <name evidence="2" type="ORF">EGR_08382</name>
</gene>
<protein>
    <submittedName>
        <fullName evidence="2">Uncharacterized protein</fullName>
    </submittedName>
</protein>
<proteinExistence type="predicted"/>
<comment type="caution">
    <text evidence="2">The sequence shown here is derived from an EMBL/GenBank/DDBJ whole genome shotgun (WGS) entry which is preliminary data.</text>
</comment>